<evidence type="ECO:0000259" key="6">
    <source>
        <dbReference type="PROSITE" id="PS50043"/>
    </source>
</evidence>
<dbReference type="InterPro" id="IPR011006">
    <property type="entry name" value="CheY-like_superfamily"/>
</dbReference>
<dbReference type="Gene3D" id="3.40.50.2300">
    <property type="match status" value="1"/>
</dbReference>
<dbReference type="PROSITE" id="PS00622">
    <property type="entry name" value="HTH_LUXR_1"/>
    <property type="match status" value="1"/>
</dbReference>
<dbReference type="SMART" id="SM00421">
    <property type="entry name" value="HTH_LUXR"/>
    <property type="match status" value="1"/>
</dbReference>
<dbReference type="Pfam" id="PF00072">
    <property type="entry name" value="Response_reg"/>
    <property type="match status" value="1"/>
</dbReference>
<dbReference type="SUPFAM" id="SSF46894">
    <property type="entry name" value="C-terminal effector domain of the bipartite response regulators"/>
    <property type="match status" value="1"/>
</dbReference>
<dbReference type="SUPFAM" id="SSF52172">
    <property type="entry name" value="CheY-like"/>
    <property type="match status" value="1"/>
</dbReference>
<evidence type="ECO:0000259" key="7">
    <source>
        <dbReference type="PROSITE" id="PS50110"/>
    </source>
</evidence>
<feature type="domain" description="Response regulatory" evidence="7">
    <location>
        <begin position="6"/>
        <end position="122"/>
    </location>
</feature>
<sequence length="216" mass="23508">MNERAQVLIVDDHALVRDGLIALISRWPEFEVVGSAADGEEAVALAAELHPDLILMDVRMPRLSGVLATRQITAADAHVRVAMLTMSTLGEDVYEALRNGAHAYLSKDMPGDRLHDALQGVLRGEAVLSSAIAAKVLAEFGMPARSPEGPLHERLTDRERDVLRLLVDGLSNEEIGGRLHLSEATVKKHLGSIMVKLHVRNRVQVAVMGLREGIVE</sequence>
<dbReference type="GO" id="GO:0003677">
    <property type="term" value="F:DNA binding"/>
    <property type="evidence" value="ECO:0007669"/>
    <property type="project" value="UniProtKB-KW"/>
</dbReference>
<dbReference type="InterPro" id="IPR001789">
    <property type="entry name" value="Sig_transdc_resp-reg_receiver"/>
</dbReference>
<dbReference type="GO" id="GO:0000160">
    <property type="term" value="P:phosphorelay signal transduction system"/>
    <property type="evidence" value="ECO:0007669"/>
    <property type="project" value="InterPro"/>
</dbReference>
<accession>A0A2A9CPM2</accession>
<dbReference type="Pfam" id="PF00196">
    <property type="entry name" value="GerE"/>
    <property type="match status" value="1"/>
</dbReference>
<keyword evidence="1 5" id="KW-0597">Phosphoprotein</keyword>
<dbReference type="AlphaFoldDB" id="A0A2A9CPM2"/>
<evidence type="ECO:0000313" key="8">
    <source>
        <dbReference type="EMBL" id="PFG15610.1"/>
    </source>
</evidence>
<dbReference type="PRINTS" id="PR00038">
    <property type="entry name" value="HTHLUXR"/>
</dbReference>
<evidence type="ECO:0000313" key="9">
    <source>
        <dbReference type="Proteomes" id="UP000226079"/>
    </source>
</evidence>
<dbReference type="EMBL" id="PDJC01000001">
    <property type="protein sequence ID" value="PFG15610.1"/>
    <property type="molecule type" value="Genomic_DNA"/>
</dbReference>
<dbReference type="PROSITE" id="PS50110">
    <property type="entry name" value="RESPONSE_REGULATORY"/>
    <property type="match status" value="1"/>
</dbReference>
<dbReference type="PANTHER" id="PTHR43214">
    <property type="entry name" value="TWO-COMPONENT RESPONSE REGULATOR"/>
    <property type="match status" value="1"/>
</dbReference>
<evidence type="ECO:0000256" key="3">
    <source>
        <dbReference type="ARBA" id="ARBA00023125"/>
    </source>
</evidence>
<dbReference type="InterPro" id="IPR016032">
    <property type="entry name" value="Sig_transdc_resp-reg_C-effctor"/>
</dbReference>
<evidence type="ECO:0000256" key="1">
    <source>
        <dbReference type="ARBA" id="ARBA00022553"/>
    </source>
</evidence>
<dbReference type="CDD" id="cd17535">
    <property type="entry name" value="REC_NarL-like"/>
    <property type="match status" value="1"/>
</dbReference>
<dbReference type="InterPro" id="IPR039420">
    <property type="entry name" value="WalR-like"/>
</dbReference>
<keyword evidence="3" id="KW-0238">DNA-binding</keyword>
<evidence type="ECO:0000256" key="5">
    <source>
        <dbReference type="PROSITE-ProRule" id="PRU00169"/>
    </source>
</evidence>
<dbReference type="PROSITE" id="PS50043">
    <property type="entry name" value="HTH_LUXR_2"/>
    <property type="match status" value="1"/>
</dbReference>
<evidence type="ECO:0000256" key="2">
    <source>
        <dbReference type="ARBA" id="ARBA00023015"/>
    </source>
</evidence>
<dbReference type="Proteomes" id="UP000226079">
    <property type="component" value="Unassembled WGS sequence"/>
</dbReference>
<dbReference type="CDD" id="cd06170">
    <property type="entry name" value="LuxR_C_like"/>
    <property type="match status" value="1"/>
</dbReference>
<keyword evidence="9" id="KW-1185">Reference proteome</keyword>
<organism evidence="8 9">
    <name type="scientific">Propionicimonas paludicola</name>
    <dbReference type="NCBI Taxonomy" id="185243"/>
    <lineage>
        <taxon>Bacteria</taxon>
        <taxon>Bacillati</taxon>
        <taxon>Actinomycetota</taxon>
        <taxon>Actinomycetes</taxon>
        <taxon>Propionibacteriales</taxon>
        <taxon>Nocardioidaceae</taxon>
        <taxon>Propionicimonas</taxon>
    </lineage>
</organism>
<keyword evidence="2" id="KW-0805">Transcription regulation</keyword>
<comment type="caution">
    <text evidence="8">The sequence shown here is derived from an EMBL/GenBank/DDBJ whole genome shotgun (WGS) entry which is preliminary data.</text>
</comment>
<reference evidence="8 9" key="1">
    <citation type="submission" date="2017-10" db="EMBL/GenBank/DDBJ databases">
        <title>Sequencing the genomes of 1000 actinobacteria strains.</title>
        <authorList>
            <person name="Klenk H.-P."/>
        </authorList>
    </citation>
    <scope>NUCLEOTIDE SEQUENCE [LARGE SCALE GENOMIC DNA]</scope>
    <source>
        <strain evidence="8 9">DSM 15597</strain>
    </source>
</reference>
<proteinExistence type="predicted"/>
<keyword evidence="4" id="KW-0804">Transcription</keyword>
<feature type="modified residue" description="4-aspartylphosphate" evidence="5">
    <location>
        <position position="57"/>
    </location>
</feature>
<protein>
    <submittedName>
        <fullName evidence="8">LuxR family two component transcriptional regulator</fullName>
    </submittedName>
</protein>
<gene>
    <name evidence="8" type="ORF">ATK74_0130</name>
</gene>
<dbReference type="InterPro" id="IPR058245">
    <property type="entry name" value="NreC/VraR/RcsB-like_REC"/>
</dbReference>
<dbReference type="PANTHER" id="PTHR43214:SF24">
    <property type="entry name" value="TRANSCRIPTIONAL REGULATORY PROTEIN NARL-RELATED"/>
    <property type="match status" value="1"/>
</dbReference>
<dbReference type="RefSeq" id="WP_211283237.1">
    <property type="nucleotide sequence ID" value="NZ_PDJC01000001.1"/>
</dbReference>
<name>A0A2A9CPM2_9ACTN</name>
<dbReference type="GO" id="GO:0006355">
    <property type="term" value="P:regulation of DNA-templated transcription"/>
    <property type="evidence" value="ECO:0007669"/>
    <property type="project" value="InterPro"/>
</dbReference>
<dbReference type="SMART" id="SM00448">
    <property type="entry name" value="REC"/>
    <property type="match status" value="1"/>
</dbReference>
<feature type="domain" description="HTH luxR-type" evidence="6">
    <location>
        <begin position="148"/>
        <end position="213"/>
    </location>
</feature>
<evidence type="ECO:0000256" key="4">
    <source>
        <dbReference type="ARBA" id="ARBA00023163"/>
    </source>
</evidence>
<dbReference type="InterPro" id="IPR000792">
    <property type="entry name" value="Tscrpt_reg_LuxR_C"/>
</dbReference>